<keyword evidence="2" id="KW-1185">Reference proteome</keyword>
<gene>
    <name evidence="1" type="ORF">CASFOL_035212</name>
</gene>
<dbReference type="Proteomes" id="UP001632038">
    <property type="component" value="Unassembled WGS sequence"/>
</dbReference>
<protein>
    <submittedName>
        <fullName evidence="1">Uncharacterized protein</fullName>
    </submittedName>
</protein>
<organism evidence="1 2">
    <name type="scientific">Castilleja foliolosa</name>
    <dbReference type="NCBI Taxonomy" id="1961234"/>
    <lineage>
        <taxon>Eukaryota</taxon>
        <taxon>Viridiplantae</taxon>
        <taxon>Streptophyta</taxon>
        <taxon>Embryophyta</taxon>
        <taxon>Tracheophyta</taxon>
        <taxon>Spermatophyta</taxon>
        <taxon>Magnoliopsida</taxon>
        <taxon>eudicotyledons</taxon>
        <taxon>Gunneridae</taxon>
        <taxon>Pentapetalae</taxon>
        <taxon>asterids</taxon>
        <taxon>lamiids</taxon>
        <taxon>Lamiales</taxon>
        <taxon>Orobanchaceae</taxon>
        <taxon>Pedicularideae</taxon>
        <taxon>Castillejinae</taxon>
        <taxon>Castilleja</taxon>
    </lineage>
</organism>
<evidence type="ECO:0000313" key="2">
    <source>
        <dbReference type="Proteomes" id="UP001632038"/>
    </source>
</evidence>
<name>A0ABD3BS80_9LAMI</name>
<proteinExistence type="predicted"/>
<reference evidence="2" key="1">
    <citation type="journal article" date="2024" name="IScience">
        <title>Strigolactones Initiate the Formation of Haustorium-like Structures in Castilleja.</title>
        <authorList>
            <person name="Buerger M."/>
            <person name="Peterson D."/>
            <person name="Chory J."/>
        </authorList>
    </citation>
    <scope>NUCLEOTIDE SEQUENCE [LARGE SCALE GENOMIC DNA]</scope>
</reference>
<dbReference type="EMBL" id="JAVIJP010000066">
    <property type="protein sequence ID" value="KAL3620300.1"/>
    <property type="molecule type" value="Genomic_DNA"/>
</dbReference>
<sequence>MTRVHSESFEQRFDNRNRLNILGRKGNCKRWCSPTTRNRLVWGEMAIHLDEVWRWLRPYGCTVVSTVYDGTSYLDEHLVEATSYFVLLYLYFATMMEEAKMRWL</sequence>
<accession>A0ABD3BS80</accession>
<dbReference type="AlphaFoldDB" id="A0ABD3BS80"/>
<comment type="caution">
    <text evidence="1">The sequence shown here is derived from an EMBL/GenBank/DDBJ whole genome shotgun (WGS) entry which is preliminary data.</text>
</comment>
<evidence type="ECO:0000313" key="1">
    <source>
        <dbReference type="EMBL" id="KAL3620300.1"/>
    </source>
</evidence>